<dbReference type="EMBL" id="SDWT01000001">
    <property type="protein sequence ID" value="RYB94024.1"/>
    <property type="molecule type" value="Genomic_DNA"/>
</dbReference>
<proteinExistence type="predicted"/>
<keyword evidence="2" id="KW-1185">Reference proteome</keyword>
<comment type="caution">
    <text evidence="1">The sequence shown here is derived from an EMBL/GenBank/DDBJ whole genome shotgun (WGS) entry which is preliminary data.</text>
</comment>
<accession>A0A4Q2S125</accession>
<evidence type="ECO:0000313" key="2">
    <source>
        <dbReference type="Proteomes" id="UP000294071"/>
    </source>
</evidence>
<protein>
    <submittedName>
        <fullName evidence="1">Uncharacterized protein</fullName>
    </submittedName>
</protein>
<gene>
    <name evidence="1" type="ORF">EUA93_06460</name>
</gene>
<dbReference type="AlphaFoldDB" id="A0A4Q2S125"/>
<dbReference type="Proteomes" id="UP000294071">
    <property type="component" value="Unassembled WGS sequence"/>
</dbReference>
<evidence type="ECO:0000313" key="1">
    <source>
        <dbReference type="EMBL" id="RYB94024.1"/>
    </source>
</evidence>
<name>A0A4Q2S125_9ACTN</name>
<dbReference type="RefSeq" id="WP_129399380.1">
    <property type="nucleotide sequence ID" value="NZ_SDWT01000001.1"/>
</dbReference>
<organism evidence="1 2">
    <name type="scientific">Nocardioides oleivorans</name>
    <dbReference type="NCBI Taxonomy" id="273676"/>
    <lineage>
        <taxon>Bacteria</taxon>
        <taxon>Bacillati</taxon>
        <taxon>Actinomycetota</taxon>
        <taxon>Actinomycetes</taxon>
        <taxon>Propionibacteriales</taxon>
        <taxon>Nocardioidaceae</taxon>
        <taxon>Nocardioides</taxon>
    </lineage>
</organism>
<reference evidence="1 2" key="1">
    <citation type="submission" date="2019-01" db="EMBL/GenBank/DDBJ databases">
        <title>Novel species of Nocardioides.</title>
        <authorList>
            <person name="Liu Q."/>
            <person name="Xin Y.-H."/>
        </authorList>
    </citation>
    <scope>NUCLEOTIDE SEQUENCE [LARGE SCALE GENOMIC DNA]</scope>
    <source>
        <strain evidence="1 2">CGMCC 4.6882</strain>
    </source>
</reference>
<sequence length="63" mass="6984">MNGRVRILVAGKGGETVRLRKGSFDLTSDEFGAVGEKVVSVRYLGSDLLKRSTDKVRFRVIRS</sequence>